<dbReference type="AlphaFoldDB" id="A0A197JUM1"/>
<protein>
    <submittedName>
        <fullName evidence="2">Alpha/beta-hydrolase</fullName>
    </submittedName>
</protein>
<evidence type="ECO:0000259" key="1">
    <source>
        <dbReference type="Pfam" id="PF12697"/>
    </source>
</evidence>
<reference evidence="2 3" key="1">
    <citation type="submission" date="2016-05" db="EMBL/GenBank/DDBJ databases">
        <title>Genome sequencing reveals origins of a unique bacterial endosymbiosis in the earliest lineages of terrestrial Fungi.</title>
        <authorList>
            <consortium name="DOE Joint Genome Institute"/>
            <person name="Uehling J."/>
            <person name="Gryganskyi A."/>
            <person name="Hameed K."/>
            <person name="Tschaplinski T."/>
            <person name="Misztal P."/>
            <person name="Wu S."/>
            <person name="Desiro A."/>
            <person name="Vande Pol N."/>
            <person name="Du Z.-Y."/>
            <person name="Zienkiewicz A."/>
            <person name="Zienkiewicz K."/>
            <person name="Morin E."/>
            <person name="Tisserant E."/>
            <person name="Splivallo R."/>
            <person name="Hainaut M."/>
            <person name="Henrissat B."/>
            <person name="Ohm R."/>
            <person name="Kuo A."/>
            <person name="Yan J."/>
            <person name="Lipzen A."/>
            <person name="Nolan M."/>
            <person name="Labutti K."/>
            <person name="Barry K."/>
            <person name="Goldstein A."/>
            <person name="Labbe J."/>
            <person name="Schadt C."/>
            <person name="Tuskan G."/>
            <person name="Grigoriev I."/>
            <person name="Martin F."/>
            <person name="Vilgalys R."/>
            <person name="Bonito G."/>
        </authorList>
    </citation>
    <scope>NUCLEOTIDE SEQUENCE [LARGE SCALE GENOMIC DNA]</scope>
    <source>
        <strain evidence="2 3">AG-77</strain>
    </source>
</reference>
<dbReference type="Proteomes" id="UP000078512">
    <property type="component" value="Unassembled WGS sequence"/>
</dbReference>
<dbReference type="GO" id="GO:0016787">
    <property type="term" value="F:hydrolase activity"/>
    <property type="evidence" value="ECO:0007669"/>
    <property type="project" value="UniProtKB-KW"/>
</dbReference>
<organism evidence="2 3">
    <name type="scientific">Linnemannia elongata AG-77</name>
    <dbReference type="NCBI Taxonomy" id="1314771"/>
    <lineage>
        <taxon>Eukaryota</taxon>
        <taxon>Fungi</taxon>
        <taxon>Fungi incertae sedis</taxon>
        <taxon>Mucoromycota</taxon>
        <taxon>Mortierellomycotina</taxon>
        <taxon>Mortierellomycetes</taxon>
        <taxon>Mortierellales</taxon>
        <taxon>Mortierellaceae</taxon>
        <taxon>Linnemannia</taxon>
    </lineage>
</organism>
<gene>
    <name evidence="2" type="ORF">K457DRAFT_138429</name>
</gene>
<dbReference type="EMBL" id="KV442046">
    <property type="protein sequence ID" value="OAQ28673.1"/>
    <property type="molecule type" value="Genomic_DNA"/>
</dbReference>
<name>A0A197JUM1_9FUNG</name>
<keyword evidence="3" id="KW-1185">Reference proteome</keyword>
<dbReference type="InterPro" id="IPR000073">
    <property type="entry name" value="AB_hydrolase_1"/>
</dbReference>
<accession>A0A197JUM1</accession>
<dbReference type="PANTHER" id="PTHR43194:SF2">
    <property type="entry name" value="PEROXISOMAL MEMBRANE PROTEIN LPX1"/>
    <property type="match status" value="1"/>
</dbReference>
<feature type="domain" description="AB hydrolase-1" evidence="1">
    <location>
        <begin position="48"/>
        <end position="307"/>
    </location>
</feature>
<evidence type="ECO:0000313" key="2">
    <source>
        <dbReference type="EMBL" id="OAQ28673.1"/>
    </source>
</evidence>
<dbReference type="Gene3D" id="3.40.50.1820">
    <property type="entry name" value="alpha/beta hydrolase"/>
    <property type="match status" value="1"/>
</dbReference>
<sequence length="330" mass="36847">MSVSSTVRSGLSIVRHIVPASTPSFKLACNTYRRTTPLPSPTKATPPIIFTHANGFHKEIWEPVISRLSPPWANGEMYAFDCRNQGDSAVLNKDVLEKHFDWYSYAHDILQIVDTFGLKKAVGVGHSFGASAFFLAEVMRPGTFSAIVAVDPTNFPKEIYMNAPIDDHPMAQLTLKRRDTWKSREECKASLLQKKFFKAWHPEALDLYIEHGMLDVVNEDGSAGITLKCPKYQEATTFACVGTGLYDSFEGMSEIQIPIHIVSGEDSDINPEELVKMKLARCKYGSLEVMKGVGHLLSLEKPQETADQISGFLDRVLELPVEQEQLKARL</sequence>
<dbReference type="SUPFAM" id="SSF53474">
    <property type="entry name" value="alpha/beta-Hydrolases"/>
    <property type="match status" value="1"/>
</dbReference>
<keyword evidence="2" id="KW-0378">Hydrolase</keyword>
<dbReference type="PANTHER" id="PTHR43194">
    <property type="entry name" value="HYDROLASE ALPHA/BETA FOLD FAMILY"/>
    <property type="match status" value="1"/>
</dbReference>
<evidence type="ECO:0000313" key="3">
    <source>
        <dbReference type="Proteomes" id="UP000078512"/>
    </source>
</evidence>
<proteinExistence type="predicted"/>
<dbReference type="InterPro" id="IPR050228">
    <property type="entry name" value="Carboxylesterase_BioH"/>
</dbReference>
<dbReference type="OrthoDB" id="94039at2759"/>
<dbReference type="STRING" id="1314771.A0A197JUM1"/>
<dbReference type="Pfam" id="PF12697">
    <property type="entry name" value="Abhydrolase_6"/>
    <property type="match status" value="1"/>
</dbReference>
<dbReference type="InterPro" id="IPR029058">
    <property type="entry name" value="AB_hydrolase_fold"/>
</dbReference>